<protein>
    <submittedName>
        <fullName evidence="1">Uncharacterized protein</fullName>
    </submittedName>
</protein>
<evidence type="ECO:0000313" key="1">
    <source>
        <dbReference type="EMBL" id="KAG6624874.1"/>
    </source>
</evidence>
<comment type="caution">
    <text evidence="1">The sequence shown here is derived from an EMBL/GenBank/DDBJ whole genome shotgun (WGS) entry which is preliminary data.</text>
</comment>
<gene>
    <name evidence="1" type="ORF">CIPAW_16G056400</name>
</gene>
<name>A0A8T1N765_CARIL</name>
<dbReference type="EMBL" id="CM031824">
    <property type="protein sequence ID" value="KAG6624874.1"/>
    <property type="molecule type" value="Genomic_DNA"/>
</dbReference>
<sequence length="161" mass="19038">MGAYEDQDHVLDLGEFASQIWSRACLHLGMPNLLGRTWRERVECWLRRAKRSSCRGQILGILPIVITWRLWWRRCKASMEGSLDSIETVWISIKYWLSWVSLKFKDQNNISKRDEKVLQSLHLPFPNVRMRCDKIVRWEKPKIGWCKLNVDGCSLGNVHQE</sequence>
<dbReference type="AlphaFoldDB" id="A0A8T1N765"/>
<evidence type="ECO:0000313" key="2">
    <source>
        <dbReference type="Proteomes" id="UP000811609"/>
    </source>
</evidence>
<organism evidence="1 2">
    <name type="scientific">Carya illinoinensis</name>
    <name type="common">Pecan</name>
    <dbReference type="NCBI Taxonomy" id="32201"/>
    <lineage>
        <taxon>Eukaryota</taxon>
        <taxon>Viridiplantae</taxon>
        <taxon>Streptophyta</taxon>
        <taxon>Embryophyta</taxon>
        <taxon>Tracheophyta</taxon>
        <taxon>Spermatophyta</taxon>
        <taxon>Magnoliopsida</taxon>
        <taxon>eudicotyledons</taxon>
        <taxon>Gunneridae</taxon>
        <taxon>Pentapetalae</taxon>
        <taxon>rosids</taxon>
        <taxon>fabids</taxon>
        <taxon>Fagales</taxon>
        <taxon>Juglandaceae</taxon>
        <taxon>Carya</taxon>
    </lineage>
</organism>
<proteinExistence type="predicted"/>
<keyword evidence="2" id="KW-1185">Reference proteome</keyword>
<dbReference type="Proteomes" id="UP000811609">
    <property type="component" value="Chromosome 16"/>
</dbReference>
<reference evidence="1" key="1">
    <citation type="submission" date="2020-12" db="EMBL/GenBank/DDBJ databases">
        <title>WGS assembly of Carya illinoinensis cv. Pawnee.</title>
        <authorList>
            <person name="Platts A."/>
            <person name="Shu S."/>
            <person name="Wright S."/>
            <person name="Barry K."/>
            <person name="Edger P."/>
            <person name="Pires J.C."/>
            <person name="Schmutz J."/>
        </authorList>
    </citation>
    <scope>NUCLEOTIDE SEQUENCE</scope>
    <source>
        <tissue evidence="1">Leaf</tissue>
    </source>
</reference>
<accession>A0A8T1N765</accession>